<protein>
    <submittedName>
        <fullName evidence="2">Uncharacterized protein</fullName>
    </submittedName>
</protein>
<dbReference type="AlphaFoldDB" id="A0A1M6DQR4"/>
<dbReference type="EMBL" id="FQZV01000006">
    <property type="protein sequence ID" value="SHI75490.1"/>
    <property type="molecule type" value="Genomic_DNA"/>
</dbReference>
<evidence type="ECO:0000256" key="1">
    <source>
        <dbReference type="SAM" id="Phobius"/>
    </source>
</evidence>
<keyword evidence="1" id="KW-0472">Membrane</keyword>
<gene>
    <name evidence="2" type="ORF">SAMN02745975_00539</name>
</gene>
<sequence>MIGGRYMIDRKTWKDFRESGLLWWINMILHTFGWSIVVNVDSTGEITEAFPARVKFRGFSEDDNTDGYIKVSRYINNNAKILEIEAKE</sequence>
<keyword evidence="3" id="KW-1185">Reference proteome</keyword>
<evidence type="ECO:0000313" key="2">
    <source>
        <dbReference type="EMBL" id="SHI75490.1"/>
    </source>
</evidence>
<organism evidence="2 3">
    <name type="scientific">Geosporobacter subterraneus DSM 17957</name>
    <dbReference type="NCBI Taxonomy" id="1121919"/>
    <lineage>
        <taxon>Bacteria</taxon>
        <taxon>Bacillati</taxon>
        <taxon>Bacillota</taxon>
        <taxon>Clostridia</taxon>
        <taxon>Peptostreptococcales</taxon>
        <taxon>Thermotaleaceae</taxon>
        <taxon>Geosporobacter</taxon>
    </lineage>
</organism>
<feature type="transmembrane region" description="Helical" evidence="1">
    <location>
        <begin position="21"/>
        <end position="40"/>
    </location>
</feature>
<accession>A0A1M6DQR4</accession>
<reference evidence="3" key="1">
    <citation type="submission" date="2016-11" db="EMBL/GenBank/DDBJ databases">
        <authorList>
            <person name="Varghese N."/>
            <person name="Submissions S."/>
        </authorList>
    </citation>
    <scope>NUCLEOTIDE SEQUENCE [LARGE SCALE GENOMIC DNA]</scope>
    <source>
        <strain evidence="3">DSM 17957</strain>
    </source>
</reference>
<dbReference type="STRING" id="1121919.SAMN02745975_00539"/>
<dbReference type="Proteomes" id="UP000184536">
    <property type="component" value="Unassembled WGS sequence"/>
</dbReference>
<keyword evidence="1" id="KW-1133">Transmembrane helix</keyword>
<keyword evidence="1" id="KW-0812">Transmembrane</keyword>
<evidence type="ECO:0000313" key="3">
    <source>
        <dbReference type="Proteomes" id="UP000184536"/>
    </source>
</evidence>
<proteinExistence type="predicted"/>
<name>A0A1M6DQR4_9FIRM</name>